<dbReference type="Gramene" id="FCD_00012689-RA">
    <property type="protein sequence ID" value="FCD_00012689-RA:cds"/>
    <property type="gene ID" value="FCD_00012689"/>
</dbReference>
<dbReference type="AlphaFoldDB" id="A0AA88A1H6"/>
<keyword evidence="1" id="KW-0812">Transmembrane</keyword>
<organism evidence="2 3">
    <name type="scientific">Ficus carica</name>
    <name type="common">Common fig</name>
    <dbReference type="NCBI Taxonomy" id="3494"/>
    <lineage>
        <taxon>Eukaryota</taxon>
        <taxon>Viridiplantae</taxon>
        <taxon>Streptophyta</taxon>
        <taxon>Embryophyta</taxon>
        <taxon>Tracheophyta</taxon>
        <taxon>Spermatophyta</taxon>
        <taxon>Magnoliopsida</taxon>
        <taxon>eudicotyledons</taxon>
        <taxon>Gunneridae</taxon>
        <taxon>Pentapetalae</taxon>
        <taxon>rosids</taxon>
        <taxon>fabids</taxon>
        <taxon>Rosales</taxon>
        <taxon>Moraceae</taxon>
        <taxon>Ficeae</taxon>
        <taxon>Ficus</taxon>
    </lineage>
</organism>
<sequence length="219" mass="24375">MYNICDLSNVKRRKMVPVRSQKWGYVRIIAGTILGGVLGFYVMDRVEKNYKEKMNERLRKYEAELKKRDEKNQIEESLTSCISGSLGLGEAPPAVGRDIVHNYLSWKVNVIESNVHNDLSRIGEEIVVTGKPLPAFWALQIAAELSLPNVWSTENAVLYNLARRAISSVFAQVATALKSRGTIALSLLNYRCFVSAASLLPTAVSCSCSLSLMDNFSIN</sequence>
<reference evidence="2" key="1">
    <citation type="submission" date="2023-07" db="EMBL/GenBank/DDBJ databases">
        <title>draft genome sequence of fig (Ficus carica).</title>
        <authorList>
            <person name="Takahashi T."/>
            <person name="Nishimura K."/>
        </authorList>
    </citation>
    <scope>NUCLEOTIDE SEQUENCE</scope>
</reference>
<comment type="caution">
    <text evidence="2">The sequence shown here is derived from an EMBL/GenBank/DDBJ whole genome shotgun (WGS) entry which is preliminary data.</text>
</comment>
<feature type="transmembrane region" description="Helical" evidence="1">
    <location>
        <begin position="24"/>
        <end position="43"/>
    </location>
</feature>
<evidence type="ECO:0000313" key="3">
    <source>
        <dbReference type="Proteomes" id="UP001187192"/>
    </source>
</evidence>
<dbReference type="EMBL" id="BTGU01000023">
    <property type="protein sequence ID" value="GMN46413.1"/>
    <property type="molecule type" value="Genomic_DNA"/>
</dbReference>
<protein>
    <submittedName>
        <fullName evidence="2">Uncharacterized protein</fullName>
    </submittedName>
</protein>
<proteinExistence type="predicted"/>
<evidence type="ECO:0000313" key="2">
    <source>
        <dbReference type="EMBL" id="GMN46413.1"/>
    </source>
</evidence>
<keyword evidence="1" id="KW-0472">Membrane</keyword>
<gene>
    <name evidence="2" type="ORF">TIFTF001_015593</name>
</gene>
<accession>A0AA88A1H6</accession>
<evidence type="ECO:0000256" key="1">
    <source>
        <dbReference type="SAM" id="Phobius"/>
    </source>
</evidence>
<keyword evidence="3" id="KW-1185">Reference proteome</keyword>
<dbReference type="Proteomes" id="UP001187192">
    <property type="component" value="Unassembled WGS sequence"/>
</dbReference>
<name>A0AA88A1H6_FICCA</name>
<keyword evidence="1" id="KW-1133">Transmembrane helix</keyword>